<dbReference type="RefSeq" id="WP_201919642.1">
    <property type="nucleotide sequence ID" value="NZ_JAERQG010000002.1"/>
</dbReference>
<accession>A0A937AEW6</accession>
<organism evidence="9 10">
    <name type="scientific">Marivirga atlantica</name>
    <dbReference type="NCBI Taxonomy" id="1548457"/>
    <lineage>
        <taxon>Bacteria</taxon>
        <taxon>Pseudomonadati</taxon>
        <taxon>Bacteroidota</taxon>
        <taxon>Cytophagia</taxon>
        <taxon>Cytophagales</taxon>
        <taxon>Marivirgaceae</taxon>
        <taxon>Marivirga</taxon>
    </lineage>
</organism>
<proteinExistence type="predicted"/>
<evidence type="ECO:0000256" key="1">
    <source>
        <dbReference type="ARBA" id="ARBA00000085"/>
    </source>
</evidence>
<dbReference type="SMART" id="SM00387">
    <property type="entry name" value="HATPase_c"/>
    <property type="match status" value="1"/>
</dbReference>
<dbReference type="Gene3D" id="3.30.565.10">
    <property type="entry name" value="Histidine kinase-like ATPase, C-terminal domain"/>
    <property type="match status" value="1"/>
</dbReference>
<dbReference type="SMART" id="SM00091">
    <property type="entry name" value="PAS"/>
    <property type="match status" value="5"/>
</dbReference>
<comment type="catalytic activity">
    <reaction evidence="1">
        <text>ATP + protein L-histidine = ADP + protein N-phospho-L-histidine.</text>
        <dbReference type="EC" id="2.7.13.3"/>
    </reaction>
</comment>
<evidence type="ECO:0000256" key="5">
    <source>
        <dbReference type="ARBA" id="ARBA00022777"/>
    </source>
</evidence>
<dbReference type="PANTHER" id="PTHR43304:SF1">
    <property type="entry name" value="PAC DOMAIN-CONTAINING PROTEIN"/>
    <property type="match status" value="1"/>
</dbReference>
<evidence type="ECO:0000259" key="8">
    <source>
        <dbReference type="PROSITE" id="PS50112"/>
    </source>
</evidence>
<dbReference type="PROSITE" id="PS50112">
    <property type="entry name" value="PAS"/>
    <property type="match status" value="3"/>
</dbReference>
<feature type="domain" description="PAS" evidence="8">
    <location>
        <begin position="400"/>
        <end position="462"/>
    </location>
</feature>
<dbReference type="InterPro" id="IPR013655">
    <property type="entry name" value="PAS_fold_3"/>
</dbReference>
<evidence type="ECO:0000256" key="2">
    <source>
        <dbReference type="ARBA" id="ARBA00012438"/>
    </source>
</evidence>
<feature type="domain" description="PAS" evidence="8">
    <location>
        <begin position="509"/>
        <end position="579"/>
    </location>
</feature>
<dbReference type="SUPFAM" id="SSF55785">
    <property type="entry name" value="PYP-like sensor domain (PAS domain)"/>
    <property type="match status" value="5"/>
</dbReference>
<comment type="caution">
    <text evidence="9">The sequence shown here is derived from an EMBL/GenBank/DDBJ whole genome shotgun (WGS) entry which is preliminary data.</text>
</comment>
<dbReference type="InterPro" id="IPR000014">
    <property type="entry name" value="PAS"/>
</dbReference>
<dbReference type="InterPro" id="IPR003661">
    <property type="entry name" value="HisK_dim/P_dom"/>
</dbReference>
<dbReference type="Pfam" id="PF02518">
    <property type="entry name" value="HATPase_c"/>
    <property type="match status" value="1"/>
</dbReference>
<keyword evidence="10" id="KW-1185">Reference proteome</keyword>
<evidence type="ECO:0000256" key="4">
    <source>
        <dbReference type="ARBA" id="ARBA00022679"/>
    </source>
</evidence>
<dbReference type="SUPFAM" id="SSF55874">
    <property type="entry name" value="ATPase domain of HSP90 chaperone/DNA topoisomerase II/histidine kinase"/>
    <property type="match status" value="1"/>
</dbReference>
<dbReference type="Proteomes" id="UP000642920">
    <property type="component" value="Unassembled WGS sequence"/>
</dbReference>
<sequence>MGDQQPVDLGFELQQFMQLSPDMICIVSSGGYFLKVSQAVENILGYSSQDLEGKHMQEFIHPDDIEKSNREAEEIIKGKTIHDFTNRYLSKAGDIVYLNWTLKVDFANQKTYAIARDITSQTLKRQKEEIQHQINDSLINSSESLIWSVDRNLKLTGFNKAFANSIFQEYKVQVEQGQKVLDENFFPEEVIDFWKSMYQRVLAGEQIDFESHTENIDTTTKKTTWQKVFLKPIEVNGEIIGIVANSIDITSTKETAKELQERNELIEKVLAEIPMGVAVNYISTGKKLFANNQFAEVYNWPVEELEDVENFLSKIYPEDDAEAQSYKKMIIADITSGDPERMNWTNIPVRGKDNKRRFINAKNIPLFDQDLMISTAQDNTLPHLNKIKLEAAFSEKDDFIESISDSFYTLDNDYNFTHMNKHGLEIMGNSLPDLVGRNLFDVFPELKNTIFYKHLESVRKTGEPAKFEFYYEHYDLWFDERIYKTEKGFSVFFVDITITKNFLLELEKAYQKQNEILQSITDAFLALDKDFNFTYVNKEAVRIFEVETEKLIGKNLWDIFPLAHGTKVYNKFEESIRENKSNSFEYYYPPTKIWFMVNCYPSESGLSVYFRNISKNKASEFELKNLNNTLKQKNQELEQFAFVASHDLQEPLRIISSFMELLKQHYGEQLDENALKYINYAIEGSHRMKQIIIDLLEYSRAGDANAKIEKVDCSLIMDQVLGLLDDTINSKNAKISYDKLPTIDYNFTALRQVLMNLIGNGIKYTLKDQKPEIKVSHSEDEHFHRISVKDNGIGIDEAHHEQVFTIFKRLHGKTEYKGTGIGLAICKKIVEKYGGEISIDSSLGEGSTFHFTIPKVLNH</sequence>
<dbReference type="SUPFAM" id="SSF47384">
    <property type="entry name" value="Homodimeric domain of signal transducing histidine kinase"/>
    <property type="match status" value="1"/>
</dbReference>
<keyword evidence="3" id="KW-0597">Phosphoprotein</keyword>
<dbReference type="Gene3D" id="1.10.287.130">
    <property type="match status" value="1"/>
</dbReference>
<dbReference type="InterPro" id="IPR004358">
    <property type="entry name" value="Sig_transdc_His_kin-like_C"/>
</dbReference>
<dbReference type="Pfam" id="PF00512">
    <property type="entry name" value="HisKA"/>
    <property type="match status" value="1"/>
</dbReference>
<dbReference type="NCBIfam" id="TIGR00229">
    <property type="entry name" value="sensory_box"/>
    <property type="match status" value="4"/>
</dbReference>
<dbReference type="PROSITE" id="PS50109">
    <property type="entry name" value="HIS_KIN"/>
    <property type="match status" value="1"/>
</dbReference>
<dbReference type="InterPro" id="IPR035965">
    <property type="entry name" value="PAS-like_dom_sf"/>
</dbReference>
<dbReference type="AlphaFoldDB" id="A0A937AEW6"/>
<keyword evidence="5" id="KW-0418">Kinase</keyword>
<dbReference type="EC" id="2.7.13.3" evidence="2"/>
<dbReference type="GO" id="GO:0000155">
    <property type="term" value="F:phosphorelay sensor kinase activity"/>
    <property type="evidence" value="ECO:0007669"/>
    <property type="project" value="InterPro"/>
</dbReference>
<keyword evidence="6" id="KW-0175">Coiled coil</keyword>
<feature type="domain" description="PAS" evidence="8">
    <location>
        <begin position="12"/>
        <end position="79"/>
    </location>
</feature>
<dbReference type="InterPro" id="IPR036890">
    <property type="entry name" value="HATPase_C_sf"/>
</dbReference>
<dbReference type="InterPro" id="IPR036097">
    <property type="entry name" value="HisK_dim/P_sf"/>
</dbReference>
<dbReference type="InterPro" id="IPR003594">
    <property type="entry name" value="HATPase_dom"/>
</dbReference>
<protein>
    <recommendedName>
        <fullName evidence="2">histidine kinase</fullName>
        <ecNumber evidence="2">2.7.13.3</ecNumber>
    </recommendedName>
</protein>
<dbReference type="PRINTS" id="PR00344">
    <property type="entry name" value="BCTRLSENSOR"/>
</dbReference>
<feature type="domain" description="Histidine kinase" evidence="7">
    <location>
        <begin position="643"/>
        <end position="857"/>
    </location>
</feature>
<dbReference type="Pfam" id="PF08448">
    <property type="entry name" value="PAS_4"/>
    <property type="match status" value="2"/>
</dbReference>
<evidence type="ECO:0000259" key="7">
    <source>
        <dbReference type="PROSITE" id="PS50109"/>
    </source>
</evidence>
<dbReference type="PANTHER" id="PTHR43304">
    <property type="entry name" value="PHYTOCHROME-LIKE PROTEIN CPH1"/>
    <property type="match status" value="1"/>
</dbReference>
<evidence type="ECO:0000313" key="9">
    <source>
        <dbReference type="EMBL" id="MBL0765224.1"/>
    </source>
</evidence>
<dbReference type="Pfam" id="PF08447">
    <property type="entry name" value="PAS_3"/>
    <property type="match status" value="1"/>
</dbReference>
<dbReference type="InterPro" id="IPR005467">
    <property type="entry name" value="His_kinase_dom"/>
</dbReference>
<dbReference type="CDD" id="cd00130">
    <property type="entry name" value="PAS"/>
    <property type="match status" value="3"/>
</dbReference>
<dbReference type="InterPro" id="IPR013656">
    <property type="entry name" value="PAS_4"/>
</dbReference>
<gene>
    <name evidence="9" type="ORF">JKP34_08195</name>
</gene>
<dbReference type="InterPro" id="IPR052162">
    <property type="entry name" value="Sensor_kinase/Photoreceptor"/>
</dbReference>
<reference evidence="9" key="1">
    <citation type="submission" date="2021-01" db="EMBL/GenBank/DDBJ databases">
        <title>Marivirga sp. nov., isolated from intertidal surface sediments.</title>
        <authorList>
            <person name="Zhang M."/>
        </authorList>
    </citation>
    <scope>NUCLEOTIDE SEQUENCE</scope>
    <source>
        <strain evidence="9">SM1354</strain>
    </source>
</reference>
<dbReference type="CDD" id="cd00082">
    <property type="entry name" value="HisKA"/>
    <property type="match status" value="1"/>
</dbReference>
<keyword evidence="4" id="KW-0808">Transferase</keyword>
<evidence type="ECO:0000313" key="10">
    <source>
        <dbReference type="Proteomes" id="UP000642920"/>
    </source>
</evidence>
<dbReference type="EMBL" id="JAERQG010000002">
    <property type="protein sequence ID" value="MBL0765224.1"/>
    <property type="molecule type" value="Genomic_DNA"/>
</dbReference>
<feature type="coiled-coil region" evidence="6">
    <location>
        <begin position="616"/>
        <end position="643"/>
    </location>
</feature>
<name>A0A937AEW6_9BACT</name>
<evidence type="ECO:0000256" key="3">
    <source>
        <dbReference type="ARBA" id="ARBA00022553"/>
    </source>
</evidence>
<dbReference type="Gene3D" id="3.30.450.20">
    <property type="entry name" value="PAS domain"/>
    <property type="match status" value="5"/>
</dbReference>
<dbReference type="SMART" id="SM00388">
    <property type="entry name" value="HisKA"/>
    <property type="match status" value="1"/>
</dbReference>
<evidence type="ECO:0000256" key="6">
    <source>
        <dbReference type="SAM" id="Coils"/>
    </source>
</evidence>
<dbReference type="FunFam" id="3.30.565.10:FF:000006">
    <property type="entry name" value="Sensor histidine kinase WalK"/>
    <property type="match status" value="1"/>
</dbReference>